<dbReference type="NCBIfam" id="TIGR03447">
    <property type="entry name" value="mycothiol_MshC"/>
    <property type="match status" value="1"/>
</dbReference>
<dbReference type="Pfam" id="PF01406">
    <property type="entry name" value="tRNA-synt_1e"/>
    <property type="match status" value="1"/>
</dbReference>
<feature type="domain" description="tRNA synthetases class I catalytic" evidence="15">
    <location>
        <begin position="31"/>
        <end position="335"/>
    </location>
</feature>
<dbReference type="InterPro" id="IPR014729">
    <property type="entry name" value="Rossmann-like_a/b/a_fold"/>
</dbReference>
<comment type="subunit">
    <text evidence="4">Monomer.</text>
</comment>
<name>A0A9D2J538_9MICO</name>
<evidence type="ECO:0000256" key="3">
    <source>
        <dbReference type="ARBA" id="ARBA00007723"/>
    </source>
</evidence>
<keyword evidence="8" id="KW-0479">Metal-binding</keyword>
<proteinExistence type="inferred from homology"/>
<evidence type="ECO:0000256" key="9">
    <source>
        <dbReference type="ARBA" id="ARBA00022741"/>
    </source>
</evidence>
<comment type="similarity">
    <text evidence="3">Belongs to the class-I aminoacyl-tRNA synthetase family. MshC subfamily.</text>
</comment>
<dbReference type="GO" id="GO:0005524">
    <property type="term" value="F:ATP binding"/>
    <property type="evidence" value="ECO:0007669"/>
    <property type="project" value="UniProtKB-KW"/>
</dbReference>
<dbReference type="PRINTS" id="PR00983">
    <property type="entry name" value="TRNASYNTHCYS"/>
</dbReference>
<evidence type="ECO:0000256" key="1">
    <source>
        <dbReference type="ARBA" id="ARBA00001947"/>
    </source>
</evidence>
<comment type="cofactor">
    <cofactor evidence="1">
        <name>Zn(2+)</name>
        <dbReference type="ChEBI" id="CHEBI:29105"/>
    </cofactor>
</comment>
<organism evidence="16 17">
    <name type="scientific">Candidatus Ruania gallistercoris</name>
    <dbReference type="NCBI Taxonomy" id="2838746"/>
    <lineage>
        <taxon>Bacteria</taxon>
        <taxon>Bacillati</taxon>
        <taxon>Actinomycetota</taxon>
        <taxon>Actinomycetes</taxon>
        <taxon>Micrococcales</taxon>
        <taxon>Ruaniaceae</taxon>
        <taxon>Ruania</taxon>
    </lineage>
</organism>
<sequence>MHSWPHPHLPVLITPGLRPQLQDTATGRRFDPVVDGDGHLYVCGITPYDSTHLGHAFTYVAFDTLNRVWRDAGVQVRYVQNVTDVDDPLLERAEQIGVDWRELAADQVQLFRTDMQALRVLPPEHYIGVVEAIDLVVAAVERLVAAGAAYRVDQDVYADLSADHRFGSVSNLDPETMARLFAERGGDPDREGKKDSLDPLLWRGRRAGEPWWDGASLGPGRPGWHIECGALAEHYLGLPVTVEGGGEDLIFPHHDMGTSHLRFLHSTDDEPIRGYLHTGLVAYQGQKMSKSLGNLVFVSGLLADGADPRVVRLVLLAHHFSESWEYTDTELAEAARRLDRWLSAAGQATPGGQTETGGAHTSATLPATATGQSQPGSAVVQEMREALANNLDTVACLEVVDRAAAAGALTAEVVTAIDALLGIDLS</sequence>
<evidence type="ECO:0000256" key="13">
    <source>
        <dbReference type="ARBA" id="ARBA00048350"/>
    </source>
</evidence>
<feature type="compositionally biased region" description="Polar residues" evidence="14">
    <location>
        <begin position="359"/>
        <end position="376"/>
    </location>
</feature>
<dbReference type="Proteomes" id="UP000824037">
    <property type="component" value="Unassembled WGS sequence"/>
</dbReference>
<comment type="caution">
    <text evidence="16">The sequence shown here is derived from an EMBL/GenBank/DDBJ whole genome shotgun (WGS) entry which is preliminary data.</text>
</comment>
<evidence type="ECO:0000256" key="6">
    <source>
        <dbReference type="ARBA" id="ARBA00020068"/>
    </source>
</evidence>
<comment type="function">
    <text evidence="2">Catalyzes the ATP-dependent condensation of GlcN-Ins and L-cysteine to form L-Cys-GlcN-Ins.</text>
</comment>
<evidence type="ECO:0000256" key="4">
    <source>
        <dbReference type="ARBA" id="ARBA00011245"/>
    </source>
</evidence>
<dbReference type="EMBL" id="DXBY01000208">
    <property type="protein sequence ID" value="HIZ36502.1"/>
    <property type="molecule type" value="Genomic_DNA"/>
</dbReference>
<gene>
    <name evidence="16" type="primary">mshC</name>
    <name evidence="16" type="ORF">H9815_12045</name>
</gene>
<keyword evidence="7 16" id="KW-0436">Ligase</keyword>
<dbReference type="SUPFAM" id="SSF52374">
    <property type="entry name" value="Nucleotidylyl transferase"/>
    <property type="match status" value="1"/>
</dbReference>
<dbReference type="EC" id="6.3.1.13" evidence="5"/>
<evidence type="ECO:0000256" key="14">
    <source>
        <dbReference type="SAM" id="MobiDB-lite"/>
    </source>
</evidence>
<evidence type="ECO:0000256" key="11">
    <source>
        <dbReference type="ARBA" id="ARBA00022840"/>
    </source>
</evidence>
<keyword evidence="10" id="KW-0862">Zinc</keyword>
<dbReference type="InterPro" id="IPR017812">
    <property type="entry name" value="Mycothiol_ligase_MshC"/>
</dbReference>
<dbReference type="PANTHER" id="PTHR10890:SF3">
    <property type="entry name" value="CYSTEINE--TRNA LIGASE, CYTOPLASMIC"/>
    <property type="match status" value="1"/>
</dbReference>
<evidence type="ECO:0000256" key="7">
    <source>
        <dbReference type="ARBA" id="ARBA00022598"/>
    </source>
</evidence>
<feature type="region of interest" description="Disordered" evidence="14">
    <location>
        <begin position="346"/>
        <end position="376"/>
    </location>
</feature>
<dbReference type="AlphaFoldDB" id="A0A9D2J538"/>
<dbReference type="InterPro" id="IPR032678">
    <property type="entry name" value="tRNA-synt_1_cat_dom"/>
</dbReference>
<dbReference type="GO" id="GO:0010125">
    <property type="term" value="P:mycothiol biosynthetic process"/>
    <property type="evidence" value="ECO:0007669"/>
    <property type="project" value="InterPro"/>
</dbReference>
<evidence type="ECO:0000256" key="2">
    <source>
        <dbReference type="ARBA" id="ARBA00003679"/>
    </source>
</evidence>
<dbReference type="GO" id="GO:0005829">
    <property type="term" value="C:cytosol"/>
    <property type="evidence" value="ECO:0007669"/>
    <property type="project" value="TreeGrafter"/>
</dbReference>
<dbReference type="Gene3D" id="3.40.50.620">
    <property type="entry name" value="HUPs"/>
    <property type="match status" value="1"/>
</dbReference>
<dbReference type="InterPro" id="IPR024909">
    <property type="entry name" value="Cys-tRNA/MSH_ligase"/>
</dbReference>
<keyword evidence="11" id="KW-0067">ATP-binding</keyword>
<evidence type="ECO:0000256" key="8">
    <source>
        <dbReference type="ARBA" id="ARBA00022723"/>
    </source>
</evidence>
<evidence type="ECO:0000256" key="12">
    <source>
        <dbReference type="ARBA" id="ARBA00033376"/>
    </source>
</evidence>
<evidence type="ECO:0000259" key="15">
    <source>
        <dbReference type="Pfam" id="PF01406"/>
    </source>
</evidence>
<evidence type="ECO:0000313" key="16">
    <source>
        <dbReference type="EMBL" id="HIZ36502.1"/>
    </source>
</evidence>
<dbReference type="GO" id="GO:0004817">
    <property type="term" value="F:cysteine-tRNA ligase activity"/>
    <property type="evidence" value="ECO:0007669"/>
    <property type="project" value="TreeGrafter"/>
</dbReference>
<evidence type="ECO:0000256" key="5">
    <source>
        <dbReference type="ARBA" id="ARBA00012088"/>
    </source>
</evidence>
<keyword evidence="9" id="KW-0547">Nucleotide-binding</keyword>
<reference evidence="16" key="2">
    <citation type="submission" date="2021-04" db="EMBL/GenBank/DDBJ databases">
        <authorList>
            <person name="Gilroy R."/>
        </authorList>
    </citation>
    <scope>NUCLEOTIDE SEQUENCE</scope>
    <source>
        <strain evidence="16">ChiGjej4B4-7305</strain>
    </source>
</reference>
<accession>A0A9D2J538</accession>
<dbReference type="PANTHER" id="PTHR10890">
    <property type="entry name" value="CYSTEINYL-TRNA SYNTHETASE"/>
    <property type="match status" value="1"/>
</dbReference>
<dbReference type="GO" id="GO:0046872">
    <property type="term" value="F:metal ion binding"/>
    <property type="evidence" value="ECO:0007669"/>
    <property type="project" value="UniProtKB-KW"/>
</dbReference>
<comment type="catalytic activity">
    <reaction evidence="13">
        <text>1D-myo-inositol 2-amino-2-deoxy-alpha-D-glucopyranoside + L-cysteine + ATP = 1D-myo-inositol 2-(L-cysteinylamino)-2-deoxy-alpha-D-glucopyranoside + AMP + diphosphate + H(+)</text>
        <dbReference type="Rhea" id="RHEA:26176"/>
        <dbReference type="ChEBI" id="CHEBI:15378"/>
        <dbReference type="ChEBI" id="CHEBI:30616"/>
        <dbReference type="ChEBI" id="CHEBI:33019"/>
        <dbReference type="ChEBI" id="CHEBI:35235"/>
        <dbReference type="ChEBI" id="CHEBI:58886"/>
        <dbReference type="ChEBI" id="CHEBI:58887"/>
        <dbReference type="ChEBI" id="CHEBI:456215"/>
        <dbReference type="EC" id="6.3.1.13"/>
    </reaction>
</comment>
<dbReference type="GO" id="GO:0035446">
    <property type="term" value="F:cysteine-glucosaminylinositol ligase activity"/>
    <property type="evidence" value="ECO:0007669"/>
    <property type="project" value="UniProtKB-EC"/>
</dbReference>
<reference evidence="16" key="1">
    <citation type="journal article" date="2021" name="PeerJ">
        <title>Extensive microbial diversity within the chicken gut microbiome revealed by metagenomics and culture.</title>
        <authorList>
            <person name="Gilroy R."/>
            <person name="Ravi A."/>
            <person name="Getino M."/>
            <person name="Pursley I."/>
            <person name="Horton D.L."/>
            <person name="Alikhan N.F."/>
            <person name="Baker D."/>
            <person name="Gharbi K."/>
            <person name="Hall N."/>
            <person name="Watson M."/>
            <person name="Adriaenssens E.M."/>
            <person name="Foster-Nyarko E."/>
            <person name="Jarju S."/>
            <person name="Secka A."/>
            <person name="Antonio M."/>
            <person name="Oren A."/>
            <person name="Chaudhuri R.R."/>
            <person name="La Ragione R."/>
            <person name="Hildebrand F."/>
            <person name="Pallen M.J."/>
        </authorList>
    </citation>
    <scope>NUCLEOTIDE SEQUENCE</scope>
    <source>
        <strain evidence="16">ChiGjej4B4-7305</strain>
    </source>
</reference>
<dbReference type="Gene3D" id="1.20.120.640">
    <property type="entry name" value="Anticodon-binding domain of a subclass of class I aminoacyl-tRNA synthetases"/>
    <property type="match status" value="1"/>
</dbReference>
<evidence type="ECO:0000313" key="17">
    <source>
        <dbReference type="Proteomes" id="UP000824037"/>
    </source>
</evidence>
<dbReference type="GO" id="GO:0006423">
    <property type="term" value="P:cysteinyl-tRNA aminoacylation"/>
    <property type="evidence" value="ECO:0007669"/>
    <property type="project" value="TreeGrafter"/>
</dbReference>
<evidence type="ECO:0000256" key="10">
    <source>
        <dbReference type="ARBA" id="ARBA00022833"/>
    </source>
</evidence>
<protein>
    <recommendedName>
        <fullName evidence="6">L-cysteine:1D-myo-inositol 2-amino-2-deoxy-alpha-D-glucopyranoside ligase</fullName>
        <ecNumber evidence="5">6.3.1.13</ecNumber>
    </recommendedName>
    <alternativeName>
        <fullName evidence="12">Mycothiol ligase</fullName>
    </alternativeName>
</protein>